<comment type="caution">
    <text evidence="1">The sequence shown here is derived from an EMBL/GenBank/DDBJ whole genome shotgun (WGS) entry which is preliminary data.</text>
</comment>
<evidence type="ECO:0000313" key="2">
    <source>
        <dbReference type="Proteomes" id="UP001328107"/>
    </source>
</evidence>
<dbReference type="InterPro" id="IPR045864">
    <property type="entry name" value="aa-tRNA-synth_II/BPL/LPL"/>
</dbReference>
<dbReference type="SUPFAM" id="SSF55681">
    <property type="entry name" value="Class II aaRS and biotin synthetases"/>
    <property type="match status" value="1"/>
</dbReference>
<dbReference type="EMBL" id="BTRK01000003">
    <property type="protein sequence ID" value="GMR41501.1"/>
    <property type="molecule type" value="Genomic_DNA"/>
</dbReference>
<reference evidence="2" key="1">
    <citation type="submission" date="2022-10" db="EMBL/GenBank/DDBJ databases">
        <title>Genome assembly of Pristionchus species.</title>
        <authorList>
            <person name="Yoshida K."/>
            <person name="Sommer R.J."/>
        </authorList>
    </citation>
    <scope>NUCLEOTIDE SEQUENCE [LARGE SCALE GENOMIC DNA]</scope>
    <source>
        <strain evidence="2">RS5460</strain>
    </source>
</reference>
<keyword evidence="2" id="KW-1185">Reference proteome</keyword>
<dbReference type="Gene3D" id="3.30.930.10">
    <property type="entry name" value="Bira Bifunctional Protein, Domain 2"/>
    <property type="match status" value="1"/>
</dbReference>
<dbReference type="Proteomes" id="UP001328107">
    <property type="component" value="Unassembled WGS sequence"/>
</dbReference>
<dbReference type="GO" id="GO:0005739">
    <property type="term" value="C:mitochondrion"/>
    <property type="evidence" value="ECO:0007669"/>
    <property type="project" value="TreeGrafter"/>
</dbReference>
<dbReference type="InterPro" id="IPR027031">
    <property type="entry name" value="Gly-tRNA_synthase/POLG2"/>
</dbReference>
<gene>
    <name evidence="1" type="ORF">PMAYCL1PPCAC_11696</name>
</gene>
<accession>A0AAN4ZM33</accession>
<dbReference type="GO" id="GO:0004820">
    <property type="term" value="F:glycine-tRNA ligase activity"/>
    <property type="evidence" value="ECO:0007669"/>
    <property type="project" value="TreeGrafter"/>
</dbReference>
<organism evidence="1 2">
    <name type="scientific">Pristionchus mayeri</name>
    <dbReference type="NCBI Taxonomy" id="1317129"/>
    <lineage>
        <taxon>Eukaryota</taxon>
        <taxon>Metazoa</taxon>
        <taxon>Ecdysozoa</taxon>
        <taxon>Nematoda</taxon>
        <taxon>Chromadorea</taxon>
        <taxon>Rhabditida</taxon>
        <taxon>Rhabditina</taxon>
        <taxon>Diplogasteromorpha</taxon>
        <taxon>Diplogasteroidea</taxon>
        <taxon>Neodiplogasteridae</taxon>
        <taxon>Pristionchus</taxon>
    </lineage>
</organism>
<proteinExistence type="predicted"/>
<protein>
    <submittedName>
        <fullName evidence="1">Uncharacterized protein</fullName>
    </submittedName>
</protein>
<sequence>GQIGDAFRNEISTGQGLIREKQFTMGEIEHFVDPLDKSHPKFSEVASLKLNLLSARIQEDGKTAQEMTIGEAVKMELVDNETLGYYMARCQKFLVKVRYNSQSTKYGRREGERNCWDAEILTSHGWIECVGHADRDCYDLQRHSEATGVKLVS</sequence>
<dbReference type="AlphaFoldDB" id="A0AAN4ZM33"/>
<dbReference type="PANTHER" id="PTHR10745:SF0">
    <property type="entry name" value="GLYCINE--TRNA LIGASE"/>
    <property type="match status" value="1"/>
</dbReference>
<dbReference type="GO" id="GO:0070150">
    <property type="term" value="P:mitochondrial glycyl-tRNA aminoacylation"/>
    <property type="evidence" value="ECO:0007669"/>
    <property type="project" value="TreeGrafter"/>
</dbReference>
<feature type="non-terminal residue" evidence="1">
    <location>
        <position position="153"/>
    </location>
</feature>
<name>A0AAN4ZM33_9BILA</name>
<dbReference type="PANTHER" id="PTHR10745">
    <property type="entry name" value="GLYCYL-TRNA SYNTHETASE/DNA POLYMERASE SUBUNIT GAMMA-2"/>
    <property type="match status" value="1"/>
</dbReference>
<dbReference type="PRINTS" id="PR01043">
    <property type="entry name" value="TRNASYNTHGLY"/>
</dbReference>
<evidence type="ECO:0000313" key="1">
    <source>
        <dbReference type="EMBL" id="GMR41501.1"/>
    </source>
</evidence>
<feature type="non-terminal residue" evidence="1">
    <location>
        <position position="1"/>
    </location>
</feature>